<proteinExistence type="predicted"/>
<dbReference type="InterPro" id="IPR029063">
    <property type="entry name" value="SAM-dependent_MTases_sf"/>
</dbReference>
<dbReference type="PANTHER" id="PTHR43591">
    <property type="entry name" value="METHYLTRANSFERASE"/>
    <property type="match status" value="1"/>
</dbReference>
<name>A0ABR3GLX9_9PEZI</name>
<evidence type="ECO:0008006" key="3">
    <source>
        <dbReference type="Google" id="ProtNLM"/>
    </source>
</evidence>
<dbReference type="Proteomes" id="UP001447188">
    <property type="component" value="Unassembled WGS sequence"/>
</dbReference>
<reference evidence="1 2" key="1">
    <citation type="submission" date="2024-02" db="EMBL/GenBank/DDBJ databases">
        <title>Discinaceae phylogenomics.</title>
        <authorList>
            <person name="Dirks A.C."/>
            <person name="James T.Y."/>
        </authorList>
    </citation>
    <scope>NUCLEOTIDE SEQUENCE [LARGE SCALE GENOMIC DNA]</scope>
    <source>
        <strain evidence="1 2">ACD0624</strain>
    </source>
</reference>
<sequence length="252" mass="28143">MHHICGLLLDGKLHLAPIGSNPQRILDVGTGTGIWAIDIAECYPSAQVIGTDLSPIQPTWVPPNVKFQIDDAEAEWTWERDSFDYIHIRHLAGAIKDWPALLKQAYKFLKPGGYIEVHEYHMGLFSDDGSYDKHTAIWKFYALIGEAAKKNATSIEPLLEGAGFHHIHVKMVKAPMGTWAAEPKQKERGAYLQMASESGFEAIGIALLTRDGEMTAVEARVLMDSARADLRNKKIHSYSKHYFGYGQKPLTD</sequence>
<comment type="caution">
    <text evidence="1">The sequence shown here is derived from an EMBL/GenBank/DDBJ whole genome shotgun (WGS) entry which is preliminary data.</text>
</comment>
<dbReference type="SUPFAM" id="SSF53335">
    <property type="entry name" value="S-adenosyl-L-methionine-dependent methyltransferases"/>
    <property type="match status" value="1"/>
</dbReference>
<dbReference type="EMBL" id="JBBBZM010000042">
    <property type="protein sequence ID" value="KAL0636920.1"/>
    <property type="molecule type" value="Genomic_DNA"/>
</dbReference>
<dbReference type="Pfam" id="PF13489">
    <property type="entry name" value="Methyltransf_23"/>
    <property type="match status" value="1"/>
</dbReference>
<dbReference type="CDD" id="cd02440">
    <property type="entry name" value="AdoMet_MTases"/>
    <property type="match status" value="1"/>
</dbReference>
<keyword evidence="2" id="KW-1185">Reference proteome</keyword>
<gene>
    <name evidence="1" type="ORF">Q9L58_004142</name>
</gene>
<accession>A0ABR3GLX9</accession>
<dbReference type="PANTHER" id="PTHR43591:SF24">
    <property type="entry name" value="2-METHOXY-6-POLYPRENYL-1,4-BENZOQUINOL METHYLASE, MITOCHONDRIAL"/>
    <property type="match status" value="1"/>
</dbReference>
<evidence type="ECO:0000313" key="2">
    <source>
        <dbReference type="Proteomes" id="UP001447188"/>
    </source>
</evidence>
<organism evidence="1 2">
    <name type="scientific">Discina gigas</name>
    <dbReference type="NCBI Taxonomy" id="1032678"/>
    <lineage>
        <taxon>Eukaryota</taxon>
        <taxon>Fungi</taxon>
        <taxon>Dikarya</taxon>
        <taxon>Ascomycota</taxon>
        <taxon>Pezizomycotina</taxon>
        <taxon>Pezizomycetes</taxon>
        <taxon>Pezizales</taxon>
        <taxon>Discinaceae</taxon>
        <taxon>Discina</taxon>
    </lineage>
</organism>
<dbReference type="Gene3D" id="3.40.50.150">
    <property type="entry name" value="Vaccinia Virus protein VP39"/>
    <property type="match status" value="1"/>
</dbReference>
<evidence type="ECO:0000313" key="1">
    <source>
        <dbReference type="EMBL" id="KAL0636920.1"/>
    </source>
</evidence>
<protein>
    <recommendedName>
        <fullName evidence="3">S-adenosyl-L-methionine-dependent methyltransferase</fullName>
    </recommendedName>
</protein>